<dbReference type="Proteomes" id="UP000037122">
    <property type="component" value="Unassembled WGS sequence"/>
</dbReference>
<dbReference type="EMBL" id="LGST01000027">
    <property type="protein sequence ID" value="KND98970.1"/>
    <property type="molecule type" value="Genomic_DNA"/>
</dbReference>
<gene>
    <name evidence="1" type="ORF">QG37_04030</name>
</gene>
<organism evidence="1 2">
    <name type="scientific">Candidozyma auris</name>
    <name type="common">Yeast</name>
    <name type="synonym">Candida auris</name>
    <dbReference type="NCBI Taxonomy" id="498019"/>
    <lineage>
        <taxon>Eukaryota</taxon>
        <taxon>Fungi</taxon>
        <taxon>Dikarya</taxon>
        <taxon>Ascomycota</taxon>
        <taxon>Saccharomycotina</taxon>
        <taxon>Pichiomycetes</taxon>
        <taxon>Metschnikowiaceae</taxon>
        <taxon>Candidozyma</taxon>
    </lineage>
</organism>
<protein>
    <submittedName>
        <fullName evidence="1">Uncharacterized protein</fullName>
    </submittedName>
</protein>
<dbReference type="VEuPathDB" id="FungiDB:QG37_04030"/>
<comment type="caution">
    <text evidence="1">The sequence shown here is derived from an EMBL/GenBank/DDBJ whole genome shotgun (WGS) entry which is preliminary data.</text>
</comment>
<dbReference type="AlphaFoldDB" id="A0A0L0NZ54"/>
<reference evidence="2" key="1">
    <citation type="journal article" date="2015" name="BMC Genomics">
        <title>Draft genome of a commonly misdiagnosed multidrug resistant pathogen Candida auris.</title>
        <authorList>
            <person name="Chatterjee S."/>
            <person name="Alampalli S.V."/>
            <person name="Nageshan R.K."/>
            <person name="Chettiar S.T."/>
            <person name="Joshi S."/>
            <person name="Tatu U.S."/>
        </authorList>
    </citation>
    <scope>NUCLEOTIDE SEQUENCE [LARGE SCALE GENOMIC DNA]</scope>
    <source>
        <strain evidence="2">6684</strain>
    </source>
</reference>
<evidence type="ECO:0000313" key="1">
    <source>
        <dbReference type="EMBL" id="KND98970.1"/>
    </source>
</evidence>
<name>A0A0L0NZ54_CANAR</name>
<evidence type="ECO:0000313" key="2">
    <source>
        <dbReference type="Proteomes" id="UP000037122"/>
    </source>
</evidence>
<sequence>MTLALKELKARSPEFLMVPETIETEAANPFAEVT</sequence>
<accession>A0A0L0NZ54</accession>
<proteinExistence type="predicted"/>